<evidence type="ECO:0000259" key="1">
    <source>
        <dbReference type="Pfam" id="PF00078"/>
    </source>
</evidence>
<dbReference type="InterPro" id="IPR000477">
    <property type="entry name" value="RT_dom"/>
</dbReference>
<dbReference type="Pfam" id="PF00078">
    <property type="entry name" value="RVT_1"/>
    <property type="match status" value="1"/>
</dbReference>
<name>A0A1Q2KVJ4_9BACL</name>
<keyword evidence="3" id="KW-1185">Reference proteome</keyword>
<organism evidence="2 3">
    <name type="scientific">Planococcus lenghuensis</name>
    <dbReference type="NCBI Taxonomy" id="2213202"/>
    <lineage>
        <taxon>Bacteria</taxon>
        <taxon>Bacillati</taxon>
        <taxon>Bacillota</taxon>
        <taxon>Bacilli</taxon>
        <taxon>Bacillales</taxon>
        <taxon>Caryophanaceae</taxon>
        <taxon>Planococcus</taxon>
    </lineage>
</organism>
<sequence length="477" mass="56542">MLNDSLDIPMLTLRYGESLSKSKLYNPQTISILNLIKKNENNVLLNELEKGVEEFCEDNTLHISRDFVYKNDYFTPRNMHLISPLYYLYYTKIVFEIARSYLNGMETLNFSSKRLKSFYSGRLEFSLDKEKVSENSNFNSSYKHFQKEREKYFGHPALKIDLKDFFSSIKVVNLKEKLEKHIGRNPAIDDLVLFYSFCGFSSLPQFHYSIASSILSQFYLQDFDNKMKSLLDEEELILIRFVDDMFIIPEDKTVVEKRNNTLLQIINHWLWEDELVLNSSKTKLLSAEEYEIDFQTLLDYEENNSFLSEKKIEEQAKEIISNGNFKYLLLELNKLEKDEGVNLSAYKSLTDEYVSIGGEDTYKIINNIIYSRKWEMMNDKDLIEIIKKWKYVLYNPSQFTVLYVMICRYLENRSKVDGSPIRKLLNYLLRRDNFTFRDTLVAAAYLFQNKKKHSDLLDKISAINNDYVKFMKMYISD</sequence>
<dbReference type="EMBL" id="CP019640">
    <property type="protein sequence ID" value="AQQ52238.1"/>
    <property type="molecule type" value="Genomic_DNA"/>
</dbReference>
<protein>
    <recommendedName>
        <fullName evidence="1">Reverse transcriptase domain-containing protein</fullName>
    </recommendedName>
</protein>
<feature type="domain" description="Reverse transcriptase" evidence="1">
    <location>
        <begin position="143"/>
        <end position="288"/>
    </location>
</feature>
<dbReference type="AlphaFoldDB" id="A0A1Q2KVJ4"/>
<dbReference type="RefSeq" id="WP_077588113.1">
    <property type="nucleotide sequence ID" value="NZ_CP019640.1"/>
</dbReference>
<gene>
    <name evidence="2" type="ORF">B0X71_03340</name>
</gene>
<accession>A0A1Q2KVJ4</accession>
<evidence type="ECO:0000313" key="3">
    <source>
        <dbReference type="Proteomes" id="UP000188184"/>
    </source>
</evidence>
<evidence type="ECO:0000313" key="2">
    <source>
        <dbReference type="EMBL" id="AQQ52238.1"/>
    </source>
</evidence>
<dbReference type="KEGG" id="pmar:B0X71_03340"/>
<proteinExistence type="predicted"/>
<reference evidence="2 3" key="1">
    <citation type="submission" date="2017-02" db="EMBL/GenBank/DDBJ databases">
        <title>The complete genomic sequence of a novel cold adapted crude oil-degrading bacterium Planococcus qaidamina Y42.</title>
        <authorList>
            <person name="Yang R."/>
        </authorList>
    </citation>
    <scope>NUCLEOTIDE SEQUENCE [LARGE SCALE GENOMIC DNA]</scope>
    <source>
        <strain evidence="2 3">Y42</strain>
    </source>
</reference>
<dbReference type="Proteomes" id="UP000188184">
    <property type="component" value="Chromosome"/>
</dbReference>
<dbReference type="CDD" id="cd01646">
    <property type="entry name" value="RT_Bac_retron_I"/>
    <property type="match status" value="1"/>
</dbReference>